<reference evidence="2" key="1">
    <citation type="journal article" date="2021" name="PeerJ">
        <title>Extensive microbial diversity within the chicken gut microbiome revealed by metagenomics and culture.</title>
        <authorList>
            <person name="Gilroy R."/>
            <person name="Ravi A."/>
            <person name="Getino M."/>
            <person name="Pursley I."/>
            <person name="Horton D.L."/>
            <person name="Alikhan N.F."/>
            <person name="Baker D."/>
            <person name="Gharbi K."/>
            <person name="Hall N."/>
            <person name="Watson M."/>
            <person name="Adriaenssens E.M."/>
            <person name="Foster-Nyarko E."/>
            <person name="Jarju S."/>
            <person name="Secka A."/>
            <person name="Antonio M."/>
            <person name="Oren A."/>
            <person name="Chaudhuri R.R."/>
            <person name="La Ragione R."/>
            <person name="Hildebrand F."/>
            <person name="Pallen M.J."/>
        </authorList>
    </citation>
    <scope>NUCLEOTIDE SEQUENCE</scope>
    <source>
        <strain evidence="2">CHK186-16707</strain>
    </source>
</reference>
<name>A0A9D2HCW0_9BACT</name>
<comment type="caution">
    <text evidence="2">The sequence shown here is derived from an EMBL/GenBank/DDBJ whole genome shotgun (WGS) entry which is preliminary data.</text>
</comment>
<protein>
    <recommendedName>
        <fullName evidence="4">CAP-Gly protein</fullName>
    </recommendedName>
</protein>
<dbReference type="AlphaFoldDB" id="A0A9D2HCW0"/>
<reference evidence="2" key="2">
    <citation type="submission" date="2021-04" db="EMBL/GenBank/DDBJ databases">
        <authorList>
            <person name="Gilroy R."/>
        </authorList>
    </citation>
    <scope>NUCLEOTIDE SEQUENCE</scope>
    <source>
        <strain evidence="2">CHK186-16707</strain>
    </source>
</reference>
<gene>
    <name evidence="2" type="ORF">H9962_03005</name>
</gene>
<evidence type="ECO:0000256" key="1">
    <source>
        <dbReference type="SAM" id="Phobius"/>
    </source>
</evidence>
<keyword evidence="1" id="KW-0812">Transmembrane</keyword>
<accession>A0A9D2HCW0</accession>
<keyword evidence="1" id="KW-0472">Membrane</keyword>
<sequence>MAIVTEPTTRGDEVASFRFTSWVSWKSIFAGLIAAIAVGVVLALLGMALGFTVFDPMSGDPLAGVGLTFGLWTLICGIVSLVVGGYVGGLSAGRYGGTHGFLVWCAVLITGVFSTSLAAGMAAQGVGNLLGAASSVAAHIADEAGSLAKLGINTIREESPSNRNEPRVMAILRDTGVKELQPSAFMGQLQAMRSDLDSTLHRLTLDNYETVINTFLQRQKERLDTLQNAPINRSAAIQGLMRSRNINAEQADTLLNEALNVYNYRLDQVKSAVTQAQDQVENTRQYLKQVAEDARKAAAEASAAIARSALMAAVALILGAVGSIIGGRFGARHSRRYETL</sequence>
<evidence type="ECO:0000313" key="2">
    <source>
        <dbReference type="EMBL" id="HJA08149.1"/>
    </source>
</evidence>
<feature type="transmembrane region" description="Helical" evidence="1">
    <location>
        <begin position="101"/>
        <end position="123"/>
    </location>
</feature>
<feature type="transmembrane region" description="Helical" evidence="1">
    <location>
        <begin position="28"/>
        <end position="49"/>
    </location>
</feature>
<evidence type="ECO:0000313" key="3">
    <source>
        <dbReference type="Proteomes" id="UP000824225"/>
    </source>
</evidence>
<proteinExistence type="predicted"/>
<evidence type="ECO:0008006" key="4">
    <source>
        <dbReference type="Google" id="ProtNLM"/>
    </source>
</evidence>
<feature type="transmembrane region" description="Helical" evidence="1">
    <location>
        <begin position="309"/>
        <end position="331"/>
    </location>
</feature>
<keyword evidence="1" id="KW-1133">Transmembrane helix</keyword>
<organism evidence="2 3">
    <name type="scientific">Candidatus Mailhella merdigallinarum</name>
    <dbReference type="NCBI Taxonomy" id="2838658"/>
    <lineage>
        <taxon>Bacteria</taxon>
        <taxon>Pseudomonadati</taxon>
        <taxon>Thermodesulfobacteriota</taxon>
        <taxon>Desulfovibrionia</taxon>
        <taxon>Desulfovibrionales</taxon>
        <taxon>Desulfovibrionaceae</taxon>
        <taxon>Mailhella</taxon>
    </lineage>
</organism>
<feature type="transmembrane region" description="Helical" evidence="1">
    <location>
        <begin position="69"/>
        <end position="89"/>
    </location>
</feature>
<dbReference type="Proteomes" id="UP000824225">
    <property type="component" value="Unassembled WGS sequence"/>
</dbReference>
<dbReference type="EMBL" id="DXAN01000005">
    <property type="protein sequence ID" value="HJA08149.1"/>
    <property type="molecule type" value="Genomic_DNA"/>
</dbReference>